<name>A0A222ZL13_9CAUD</name>
<dbReference type="KEGG" id="vg:40086067"/>
<proteinExistence type="predicted"/>
<dbReference type="RefSeq" id="YP_009609986.1">
    <property type="nucleotide sequence ID" value="NC_041999.1"/>
</dbReference>
<feature type="region of interest" description="Disordered" evidence="1">
    <location>
        <begin position="1"/>
        <end position="26"/>
    </location>
</feature>
<reference evidence="2 3" key="1">
    <citation type="submission" date="2017-06" db="EMBL/GenBank/DDBJ databases">
        <authorList>
            <person name="Farren J.M."/>
            <person name="Feneis A.M."/>
            <person name="Firkus N.C."/>
            <person name="Flanders A.H."/>
            <person name="Ford M.A."/>
            <person name="Greenwaldt M.E."/>
            <person name="Htoo L.P."/>
            <person name="Johnson E.S."/>
            <person name="Kubacki D.C."/>
            <person name="Lee D.S."/>
            <person name="Revie H.B."/>
            <person name="Rossin C."/>
            <person name="Schommer E.M."/>
            <person name="Schroeder K.A."/>
            <person name="Struss M.J."/>
            <person name="Tarras A.R."/>
            <person name="Troje M.P."/>
            <person name="Urick M.N."/>
            <person name="Williams B.R."/>
            <person name="Witt A.Y."/>
            <person name="Bonilla J.A."/>
            <person name="Klyczek K."/>
            <person name="Garlena R.A."/>
            <person name="Russell D.A."/>
            <person name="Pope W.H."/>
            <person name="Jacobs-Sera D."/>
            <person name="Hendrix R.W."/>
            <person name="Hatfull G.F."/>
        </authorList>
    </citation>
    <scope>NUCLEOTIDE SEQUENCE [LARGE SCALE GENOMIC DNA]</scope>
</reference>
<protein>
    <submittedName>
        <fullName evidence="2">Uncharacterized protein</fullName>
    </submittedName>
</protein>
<dbReference type="EMBL" id="MF324907">
    <property type="protein sequence ID" value="ASR84720.1"/>
    <property type="molecule type" value="Genomic_DNA"/>
</dbReference>
<organism evidence="2 3">
    <name type="scientific">Arthrobacter phage Beans</name>
    <dbReference type="NCBI Taxonomy" id="2015815"/>
    <lineage>
        <taxon>Viruses</taxon>
        <taxon>Duplodnaviria</taxon>
        <taxon>Heunggongvirae</taxon>
        <taxon>Uroviricota</taxon>
        <taxon>Caudoviricetes</taxon>
        <taxon>Berryhillviridae</taxon>
        <taxon>Jawnskivirus</taxon>
        <taxon>Jawnskivirus beans</taxon>
        <taxon>Marthavirus beans</taxon>
    </lineage>
</organism>
<keyword evidence="3" id="KW-1185">Reference proteome</keyword>
<evidence type="ECO:0000256" key="1">
    <source>
        <dbReference type="SAM" id="MobiDB-lite"/>
    </source>
</evidence>
<sequence length="142" mass="15105">MMKDLPGPLPLTADEMPIEEPEETTDPEIEHLRYVDADGATFIIASEGGVVSVQVSGGHDSYDDGEGCEGCDDCIETVALYACDIPTIIEGLQLALQHAALTGEYGKAGTIEGDVVVEPAPLNVHRCVGDHHVIPHRGCILR</sequence>
<evidence type="ECO:0000313" key="2">
    <source>
        <dbReference type="EMBL" id="ASR84720.1"/>
    </source>
</evidence>
<dbReference type="Proteomes" id="UP000222087">
    <property type="component" value="Segment"/>
</dbReference>
<accession>A0A222ZL13</accession>
<feature type="compositionally biased region" description="Acidic residues" evidence="1">
    <location>
        <begin position="16"/>
        <end position="26"/>
    </location>
</feature>
<gene>
    <name evidence="2" type="primary">45</name>
    <name evidence="2" type="ORF">SEA_BEANS_45</name>
</gene>
<dbReference type="GeneID" id="40086067"/>
<dbReference type="OrthoDB" id="21650at10239"/>
<evidence type="ECO:0000313" key="3">
    <source>
        <dbReference type="Proteomes" id="UP000222087"/>
    </source>
</evidence>